<dbReference type="Gene3D" id="2.60.40.10">
    <property type="entry name" value="Immunoglobulins"/>
    <property type="match status" value="2"/>
</dbReference>
<evidence type="ECO:0000256" key="3">
    <source>
        <dbReference type="ARBA" id="ARBA00022692"/>
    </source>
</evidence>
<feature type="signal peptide" evidence="11">
    <location>
        <begin position="1"/>
        <end position="22"/>
    </location>
</feature>
<dbReference type="InterPro" id="IPR036179">
    <property type="entry name" value="Ig-like_dom_sf"/>
</dbReference>
<dbReference type="GO" id="GO:0042130">
    <property type="term" value="P:negative regulation of T cell proliferation"/>
    <property type="evidence" value="ECO:0007669"/>
    <property type="project" value="TreeGrafter"/>
</dbReference>
<comment type="subcellular location">
    <subcellularLocation>
        <location evidence="1">Cell membrane</location>
        <topology evidence="1">Single-pass type I membrane protein</topology>
    </subcellularLocation>
</comment>
<evidence type="ECO:0000256" key="8">
    <source>
        <dbReference type="ARBA" id="ARBA00023170"/>
    </source>
</evidence>
<protein>
    <submittedName>
        <fullName evidence="13">HERV-H LTR-associating 2b, tandem duplicate 2</fullName>
    </submittedName>
</protein>
<dbReference type="CDD" id="cd16091">
    <property type="entry name" value="IgV_HHLA2"/>
    <property type="match status" value="1"/>
</dbReference>
<accession>A0A7N8XYP9</accession>
<keyword evidence="7" id="KW-1015">Disulfide bond</keyword>
<dbReference type="GO" id="GO:0006955">
    <property type="term" value="P:immune response"/>
    <property type="evidence" value="ECO:0007669"/>
    <property type="project" value="TreeGrafter"/>
</dbReference>
<keyword evidence="9" id="KW-0325">Glycoprotein</keyword>
<dbReference type="InterPro" id="IPR051713">
    <property type="entry name" value="T-cell_Activation_Regulation"/>
</dbReference>
<feature type="chain" id="PRO_5031453542" evidence="11">
    <location>
        <begin position="23"/>
        <end position="241"/>
    </location>
</feature>
<dbReference type="SMART" id="SM00406">
    <property type="entry name" value="IGv"/>
    <property type="match status" value="1"/>
</dbReference>
<dbReference type="InterPro" id="IPR007110">
    <property type="entry name" value="Ig-like_dom"/>
</dbReference>
<evidence type="ECO:0000256" key="1">
    <source>
        <dbReference type="ARBA" id="ARBA00004251"/>
    </source>
</evidence>
<dbReference type="SMART" id="SM00409">
    <property type="entry name" value="IG"/>
    <property type="match status" value="2"/>
</dbReference>
<dbReference type="AlphaFoldDB" id="A0A7N8XYP9"/>
<evidence type="ECO:0000256" key="7">
    <source>
        <dbReference type="ARBA" id="ARBA00023157"/>
    </source>
</evidence>
<dbReference type="InterPro" id="IPR003599">
    <property type="entry name" value="Ig_sub"/>
</dbReference>
<feature type="domain" description="Ig-like" evidence="12">
    <location>
        <begin position="22"/>
        <end position="133"/>
    </location>
</feature>
<evidence type="ECO:0000313" key="14">
    <source>
        <dbReference type="Proteomes" id="UP000261640"/>
    </source>
</evidence>
<evidence type="ECO:0000256" key="6">
    <source>
        <dbReference type="ARBA" id="ARBA00023136"/>
    </source>
</evidence>
<keyword evidence="3" id="KW-0812">Transmembrane</keyword>
<keyword evidence="8" id="KW-0675">Receptor</keyword>
<evidence type="ECO:0000313" key="13">
    <source>
        <dbReference type="Ensembl" id="ENSMAMP00000057724.1"/>
    </source>
</evidence>
<dbReference type="InterPro" id="IPR013151">
    <property type="entry name" value="Immunoglobulin_dom"/>
</dbReference>
<dbReference type="GO" id="GO:0031295">
    <property type="term" value="P:T cell costimulation"/>
    <property type="evidence" value="ECO:0007669"/>
    <property type="project" value="TreeGrafter"/>
</dbReference>
<dbReference type="PANTHER" id="PTHR25466:SF14">
    <property type="entry name" value="BUTYROPHILIN SUBFAMILY 2 MEMBER A2-LIKE-RELATED"/>
    <property type="match status" value="1"/>
</dbReference>
<dbReference type="PROSITE" id="PS50835">
    <property type="entry name" value="IG_LIKE"/>
    <property type="match status" value="2"/>
</dbReference>
<evidence type="ECO:0000256" key="9">
    <source>
        <dbReference type="ARBA" id="ARBA00023180"/>
    </source>
</evidence>
<dbReference type="InterPro" id="IPR013783">
    <property type="entry name" value="Ig-like_fold"/>
</dbReference>
<evidence type="ECO:0000256" key="11">
    <source>
        <dbReference type="SAM" id="SignalP"/>
    </source>
</evidence>
<dbReference type="PANTHER" id="PTHR25466">
    <property type="entry name" value="T-LYMPHOCYTE ACTIVATION ANTIGEN"/>
    <property type="match status" value="1"/>
</dbReference>
<dbReference type="Pfam" id="PF00047">
    <property type="entry name" value="ig"/>
    <property type="match status" value="1"/>
</dbReference>
<dbReference type="SUPFAM" id="SSF48726">
    <property type="entry name" value="Immunoglobulin"/>
    <property type="match status" value="2"/>
</dbReference>
<evidence type="ECO:0000256" key="2">
    <source>
        <dbReference type="ARBA" id="ARBA00022475"/>
    </source>
</evidence>
<dbReference type="GO" id="GO:0071222">
    <property type="term" value="P:cellular response to lipopolysaccharide"/>
    <property type="evidence" value="ECO:0007669"/>
    <property type="project" value="TreeGrafter"/>
</dbReference>
<organism evidence="13 14">
    <name type="scientific">Mastacembelus armatus</name>
    <name type="common">zig-zag eel</name>
    <dbReference type="NCBI Taxonomy" id="205130"/>
    <lineage>
        <taxon>Eukaryota</taxon>
        <taxon>Metazoa</taxon>
        <taxon>Chordata</taxon>
        <taxon>Craniata</taxon>
        <taxon>Vertebrata</taxon>
        <taxon>Euteleostomi</taxon>
        <taxon>Actinopterygii</taxon>
        <taxon>Neopterygii</taxon>
        <taxon>Teleostei</taxon>
        <taxon>Neoteleostei</taxon>
        <taxon>Acanthomorphata</taxon>
        <taxon>Anabantaria</taxon>
        <taxon>Synbranchiformes</taxon>
        <taxon>Mastacembelidae</taxon>
        <taxon>Mastacembelus</taxon>
    </lineage>
</organism>
<dbReference type="GeneTree" id="ENSGT00940000163670"/>
<feature type="domain" description="Ig-like" evidence="12">
    <location>
        <begin position="142"/>
        <end position="220"/>
    </location>
</feature>
<dbReference type="FunFam" id="2.60.40.10:FF:000142">
    <property type="entry name" value="V-set domain-containing T-cell activation inhibitor 1"/>
    <property type="match status" value="1"/>
</dbReference>
<evidence type="ECO:0000256" key="4">
    <source>
        <dbReference type="ARBA" id="ARBA00022729"/>
    </source>
</evidence>
<dbReference type="GO" id="GO:0007166">
    <property type="term" value="P:cell surface receptor signaling pathway"/>
    <property type="evidence" value="ECO:0007669"/>
    <property type="project" value="TreeGrafter"/>
</dbReference>
<dbReference type="Pfam" id="PF07686">
    <property type="entry name" value="V-set"/>
    <property type="match status" value="1"/>
</dbReference>
<reference evidence="13" key="1">
    <citation type="submission" date="2025-08" db="UniProtKB">
        <authorList>
            <consortium name="Ensembl"/>
        </authorList>
    </citation>
    <scope>IDENTIFICATION</scope>
</reference>
<keyword evidence="2" id="KW-1003">Cell membrane</keyword>
<dbReference type="GO" id="GO:0042102">
    <property type="term" value="P:positive regulation of T cell proliferation"/>
    <property type="evidence" value="ECO:0007669"/>
    <property type="project" value="TreeGrafter"/>
</dbReference>
<dbReference type="Proteomes" id="UP000261640">
    <property type="component" value="Unplaced"/>
</dbReference>
<dbReference type="Ensembl" id="ENSMAMT00000056608.1">
    <property type="protein sequence ID" value="ENSMAMP00000057724.1"/>
    <property type="gene ID" value="ENSMAMG00000028490.1"/>
</dbReference>
<sequence>MAGIKCVMFVVVVTFPWTLTRGDEVSCVFMKSCILPCSFQPGSDVVIHWIRVSTRDQPNQPIHSYYHNEDKLSHQDQRFRTRTSLLKDQISRGNASLQLTGVEFQDEGRYKCYTSTITAGNKETFINVKVDVSITVSETENTIPCTSRKTNFSGLIWRFNHSQIILNQTRSDTLDAVSENWRQHVKYVSKSGSLTLQDLSVNQEGLYTCEYSTTDETYITTAFVNIKKDRGKPAKGSVFLK</sequence>
<keyword evidence="6" id="KW-0472">Membrane</keyword>
<reference evidence="13" key="2">
    <citation type="submission" date="2025-09" db="UniProtKB">
        <authorList>
            <consortium name="Ensembl"/>
        </authorList>
    </citation>
    <scope>IDENTIFICATION</scope>
</reference>
<evidence type="ECO:0000256" key="10">
    <source>
        <dbReference type="ARBA" id="ARBA00023319"/>
    </source>
</evidence>
<name>A0A7N8XYP9_9TELE</name>
<keyword evidence="4 11" id="KW-0732">Signal</keyword>
<dbReference type="GO" id="GO:0009897">
    <property type="term" value="C:external side of plasma membrane"/>
    <property type="evidence" value="ECO:0007669"/>
    <property type="project" value="TreeGrafter"/>
</dbReference>
<evidence type="ECO:0000256" key="5">
    <source>
        <dbReference type="ARBA" id="ARBA00022989"/>
    </source>
</evidence>
<keyword evidence="14" id="KW-1185">Reference proteome</keyword>
<keyword evidence="5" id="KW-1133">Transmembrane helix</keyword>
<proteinExistence type="predicted"/>
<evidence type="ECO:0000259" key="12">
    <source>
        <dbReference type="PROSITE" id="PS50835"/>
    </source>
</evidence>
<keyword evidence="10" id="KW-0393">Immunoglobulin domain</keyword>
<dbReference type="InterPro" id="IPR013106">
    <property type="entry name" value="Ig_V-set"/>
</dbReference>